<accession>A0ABT4QHH5</accession>
<evidence type="ECO:0000256" key="2">
    <source>
        <dbReference type="ARBA" id="ARBA00022801"/>
    </source>
</evidence>
<sequence length="329" mass="35511">MKHVHVFSLGGTISMTHDDKNTNTVVSTLNGEDLINGLPELQEKVKVSATSFMQVPSTQLTLDDILLLADRINNLEMETSGIVVTQGTDTIEETSFALDLLIHRHIPVVLTGAMRNPTLRGADGSANLLNSILLASSDEARGLGTVVVLNDEIHAARYVRKTHTQSLSAFQSNFGPIGWIAEGKPKVALRVNAYAGCPFGKMGPDVPVALLTVTMGDDGRLIRNIRELGYGGVIIEALGGGHVPTAMVNMLEELAKDMPVVIASRTGNGRILEQTYGYSGSETDLFGRGLLNAGWLDGRKSRILLQLLLRSGISYPEIKNLFHKFVNAL</sequence>
<dbReference type="CDD" id="cd08964">
    <property type="entry name" value="L-asparaginase_II"/>
    <property type="match status" value="1"/>
</dbReference>
<evidence type="ECO:0000313" key="6">
    <source>
        <dbReference type="Proteomes" id="UP001527882"/>
    </source>
</evidence>
<dbReference type="InterPro" id="IPR036152">
    <property type="entry name" value="Asp/glu_Ase-like_sf"/>
</dbReference>
<dbReference type="SMART" id="SM00870">
    <property type="entry name" value="Asparaginase"/>
    <property type="match status" value="1"/>
</dbReference>
<dbReference type="SFLD" id="SFLDS00057">
    <property type="entry name" value="Glutaminase/Asparaginase"/>
    <property type="match status" value="1"/>
</dbReference>
<dbReference type="Gene3D" id="3.40.50.1170">
    <property type="entry name" value="L-asparaginase, N-terminal domain"/>
    <property type="match status" value="1"/>
</dbReference>
<dbReference type="InterPro" id="IPR027474">
    <property type="entry name" value="L-asparaginase_N"/>
</dbReference>
<dbReference type="Proteomes" id="UP001527882">
    <property type="component" value="Unassembled WGS sequence"/>
</dbReference>
<dbReference type="PROSITE" id="PS51732">
    <property type="entry name" value="ASN_GLN_ASE_3"/>
    <property type="match status" value="1"/>
</dbReference>
<comment type="similarity">
    <text evidence="1">Belongs to the asparaginase 1 family.</text>
</comment>
<dbReference type="SUPFAM" id="SSF53774">
    <property type="entry name" value="Glutaminase/Asparaginase"/>
    <property type="match status" value="1"/>
</dbReference>
<feature type="domain" description="Asparaginase/glutaminase C-terminal" evidence="4">
    <location>
        <begin position="208"/>
        <end position="322"/>
    </location>
</feature>
<dbReference type="PANTHER" id="PTHR11707:SF28">
    <property type="entry name" value="60 KDA LYSOPHOSPHOLIPASE"/>
    <property type="match status" value="1"/>
</dbReference>
<dbReference type="Pfam" id="PF17763">
    <property type="entry name" value="Asparaginase_C"/>
    <property type="match status" value="1"/>
</dbReference>
<dbReference type="Gene3D" id="3.40.50.40">
    <property type="match status" value="1"/>
</dbReference>
<evidence type="ECO:0000313" key="5">
    <source>
        <dbReference type="EMBL" id="MCZ8516309.1"/>
    </source>
</evidence>
<reference evidence="5 6" key="1">
    <citation type="submission" date="2022-12" db="EMBL/GenBank/DDBJ databases">
        <title>Draft genome sequence of Paenibacillus sp. dW9.</title>
        <authorList>
            <person name="Choi E.-W."/>
            <person name="Kim D.-U."/>
        </authorList>
    </citation>
    <scope>NUCLEOTIDE SEQUENCE [LARGE SCALE GENOMIC DNA]</scope>
    <source>
        <strain evidence="6">dW9</strain>
    </source>
</reference>
<dbReference type="Pfam" id="PF00710">
    <property type="entry name" value="Asparaginase"/>
    <property type="match status" value="1"/>
</dbReference>
<organism evidence="5 6">
    <name type="scientific">Paenibacillus gyeongsangnamensis</name>
    <dbReference type="NCBI Taxonomy" id="3388067"/>
    <lineage>
        <taxon>Bacteria</taxon>
        <taxon>Bacillati</taxon>
        <taxon>Bacillota</taxon>
        <taxon>Bacilli</taxon>
        <taxon>Bacillales</taxon>
        <taxon>Paenibacillaceae</taxon>
        <taxon>Paenibacillus</taxon>
    </lineage>
</organism>
<dbReference type="RefSeq" id="WP_269884836.1">
    <property type="nucleotide sequence ID" value="NZ_JAQAGZ010000022.1"/>
</dbReference>
<comment type="caution">
    <text evidence="5">The sequence shown here is derived from an EMBL/GenBank/DDBJ whole genome shotgun (WGS) entry which is preliminary data.</text>
</comment>
<evidence type="ECO:0000259" key="4">
    <source>
        <dbReference type="Pfam" id="PF17763"/>
    </source>
</evidence>
<dbReference type="InterPro" id="IPR037152">
    <property type="entry name" value="L-asparaginase_N_sf"/>
</dbReference>
<evidence type="ECO:0000256" key="1">
    <source>
        <dbReference type="ARBA" id="ARBA00010518"/>
    </source>
</evidence>
<dbReference type="PIRSF" id="PIRSF500176">
    <property type="entry name" value="L_ASNase"/>
    <property type="match status" value="1"/>
</dbReference>
<gene>
    <name evidence="5" type="ORF">O9H85_28745</name>
</gene>
<dbReference type="InterPro" id="IPR006034">
    <property type="entry name" value="Asparaginase/glutaminase-like"/>
</dbReference>
<dbReference type="InterPro" id="IPR004550">
    <property type="entry name" value="AsnASE_II"/>
</dbReference>
<feature type="domain" description="L-asparaginase N-terminal" evidence="3">
    <location>
        <begin position="3"/>
        <end position="187"/>
    </location>
</feature>
<keyword evidence="2" id="KW-0378">Hydrolase</keyword>
<evidence type="ECO:0000259" key="3">
    <source>
        <dbReference type="Pfam" id="PF00710"/>
    </source>
</evidence>
<protein>
    <submittedName>
        <fullName evidence="5">Asparaginase</fullName>
    </submittedName>
</protein>
<dbReference type="PRINTS" id="PR00139">
    <property type="entry name" value="ASNGLNASE"/>
</dbReference>
<dbReference type="EMBL" id="JAQAGZ010000022">
    <property type="protein sequence ID" value="MCZ8516309.1"/>
    <property type="molecule type" value="Genomic_DNA"/>
</dbReference>
<proteinExistence type="inferred from homology"/>
<dbReference type="InterPro" id="IPR027473">
    <property type="entry name" value="L-asparaginase_C"/>
</dbReference>
<name>A0ABT4QHH5_9BACL</name>
<dbReference type="PIRSF" id="PIRSF001220">
    <property type="entry name" value="L-ASNase_gatD"/>
    <property type="match status" value="1"/>
</dbReference>
<keyword evidence="6" id="KW-1185">Reference proteome</keyword>
<dbReference type="InterPro" id="IPR040919">
    <property type="entry name" value="Asparaginase_C"/>
</dbReference>
<dbReference type="PANTHER" id="PTHR11707">
    <property type="entry name" value="L-ASPARAGINASE"/>
    <property type="match status" value="1"/>
</dbReference>